<dbReference type="Proteomes" id="UP000037136">
    <property type="component" value="Unassembled WGS sequence"/>
</dbReference>
<name>A0A2A9P8D1_OPHUN</name>
<accession>A0A2A9P8D1</accession>
<keyword evidence="2" id="KW-1185">Reference proteome</keyword>
<gene>
    <name evidence="1" type="ORF">XA68_15387</name>
</gene>
<protein>
    <submittedName>
        <fullName evidence="1">Uncharacterized protein</fullName>
    </submittedName>
</protein>
<comment type="caution">
    <text evidence="1">The sequence shown here is derived from an EMBL/GenBank/DDBJ whole genome shotgun (WGS) entry which is preliminary data.</text>
</comment>
<dbReference type="OrthoDB" id="4915089at2759"/>
<reference evidence="1 2" key="1">
    <citation type="journal article" date="2015" name="BMC Genomics">
        <title>Gene expression during zombie ant biting behavior reflects the complexity underlying fungal parasitic behavioral manipulation.</title>
        <authorList>
            <person name="de Bekker C."/>
            <person name="Ohm R.A."/>
            <person name="Loreto R.G."/>
            <person name="Sebastian A."/>
            <person name="Albert I."/>
            <person name="Merrow M."/>
            <person name="Brachmann A."/>
            <person name="Hughes D.P."/>
        </authorList>
    </citation>
    <scope>NUCLEOTIDE SEQUENCE [LARGE SCALE GENOMIC DNA]</scope>
    <source>
        <strain evidence="1 2">SC16a</strain>
    </source>
</reference>
<sequence length="315" mass="35799">MSSEKFNQGYSFTYSKKKPNVVNFDVSIVWLDALDLSRNIILFHSALVGRSFLVGRFLRAAVACEFDGFAGPSSAFSKWAAWLSADDVDKQTRLMFGLLPGRPATTESNQSHMFHRAAERVGVWGQNKSSEETADELLKIINIKWGEKTSACLQVLMYRQGAYDFALDDPEDRAVKVERPTLNLPPYFHCPLCRDHLGMEVLCDILDRGEEQDKGLDLKPTQTAINQRNCMEYWDSQRQKCVLMAKDLSEFKNRNCTFKETQIQCGGGLSAHRYLQYKAECQPASVRRWIAATAKCRGLTFLERLHSLFLPSSKD</sequence>
<evidence type="ECO:0000313" key="1">
    <source>
        <dbReference type="EMBL" id="PFH57207.1"/>
    </source>
</evidence>
<organism evidence="1 2">
    <name type="scientific">Ophiocordyceps unilateralis</name>
    <name type="common">Zombie-ant fungus</name>
    <name type="synonym">Torrubia unilateralis</name>
    <dbReference type="NCBI Taxonomy" id="268505"/>
    <lineage>
        <taxon>Eukaryota</taxon>
        <taxon>Fungi</taxon>
        <taxon>Dikarya</taxon>
        <taxon>Ascomycota</taxon>
        <taxon>Pezizomycotina</taxon>
        <taxon>Sordariomycetes</taxon>
        <taxon>Hypocreomycetidae</taxon>
        <taxon>Hypocreales</taxon>
        <taxon>Ophiocordycipitaceae</taxon>
        <taxon>Ophiocordyceps</taxon>
    </lineage>
</organism>
<dbReference type="AlphaFoldDB" id="A0A2A9P8D1"/>
<proteinExistence type="predicted"/>
<dbReference type="EMBL" id="LAZP02000441">
    <property type="protein sequence ID" value="PFH57207.1"/>
    <property type="molecule type" value="Genomic_DNA"/>
</dbReference>
<evidence type="ECO:0000313" key="2">
    <source>
        <dbReference type="Proteomes" id="UP000037136"/>
    </source>
</evidence>
<reference evidence="1 2" key="2">
    <citation type="journal article" date="2017" name="Sci. Rep.">
        <title>Ant-infecting Ophiocordyceps genomes reveal a high diversity of potential behavioral manipulation genes and a possible major role for enterotoxins.</title>
        <authorList>
            <person name="de Bekker C."/>
            <person name="Ohm R.A."/>
            <person name="Evans H.C."/>
            <person name="Brachmann A."/>
            <person name="Hughes D.P."/>
        </authorList>
    </citation>
    <scope>NUCLEOTIDE SEQUENCE [LARGE SCALE GENOMIC DNA]</scope>
    <source>
        <strain evidence="1 2">SC16a</strain>
    </source>
</reference>